<evidence type="ECO:0000313" key="4">
    <source>
        <dbReference type="Proteomes" id="UP000654075"/>
    </source>
</evidence>
<dbReference type="Proteomes" id="UP000654075">
    <property type="component" value="Unassembled WGS sequence"/>
</dbReference>
<evidence type="ECO:0000313" key="3">
    <source>
        <dbReference type="EMBL" id="CAE8727899.1"/>
    </source>
</evidence>
<protein>
    <submittedName>
        <fullName evidence="2">Uncharacterized protein</fullName>
    </submittedName>
</protein>
<accession>A0A813EPI2</accession>
<evidence type="ECO:0000313" key="2">
    <source>
        <dbReference type="EMBL" id="CAE8602225.1"/>
    </source>
</evidence>
<keyword evidence="4" id="KW-1185">Reference proteome</keyword>
<name>A0A813EPI2_POLGL</name>
<keyword evidence="1" id="KW-0812">Transmembrane</keyword>
<comment type="caution">
    <text evidence="2">The sequence shown here is derived from an EMBL/GenBank/DDBJ whole genome shotgun (WGS) entry which is preliminary data.</text>
</comment>
<keyword evidence="1" id="KW-1133">Transmembrane helix</keyword>
<dbReference type="AlphaFoldDB" id="A0A813EPI2"/>
<dbReference type="EMBL" id="CAJNNV010014012">
    <property type="protein sequence ID" value="CAE8602225.1"/>
    <property type="molecule type" value="Genomic_DNA"/>
</dbReference>
<feature type="transmembrane region" description="Helical" evidence="1">
    <location>
        <begin position="50"/>
        <end position="73"/>
    </location>
</feature>
<reference evidence="2" key="1">
    <citation type="submission" date="2021-02" db="EMBL/GenBank/DDBJ databases">
        <authorList>
            <person name="Dougan E. K."/>
            <person name="Rhodes N."/>
            <person name="Thang M."/>
            <person name="Chan C."/>
        </authorList>
    </citation>
    <scope>NUCLEOTIDE SEQUENCE</scope>
</reference>
<keyword evidence="1" id="KW-0472">Membrane</keyword>
<evidence type="ECO:0000256" key="1">
    <source>
        <dbReference type="SAM" id="Phobius"/>
    </source>
</evidence>
<proteinExistence type="predicted"/>
<dbReference type="EMBL" id="CAJNNW010035459">
    <property type="protein sequence ID" value="CAE8727899.1"/>
    <property type="molecule type" value="Genomic_DNA"/>
</dbReference>
<gene>
    <name evidence="2" type="ORF">PGLA1383_LOCUS20480</name>
    <name evidence="3" type="ORF">PGLA2088_LOCUS44952</name>
</gene>
<sequence>MQWAPSSRSVVVCGCCYCCCCFLLLFLLLSWLFDQSTPVQSRWSQSRAKLTLLCFLFFFPQQSITYFVFFFVFKMDKAMLTLLSFLFSGVKADGKFHLEQ</sequence>
<organism evidence="2 4">
    <name type="scientific">Polarella glacialis</name>
    <name type="common">Dinoflagellate</name>
    <dbReference type="NCBI Taxonomy" id="89957"/>
    <lineage>
        <taxon>Eukaryota</taxon>
        <taxon>Sar</taxon>
        <taxon>Alveolata</taxon>
        <taxon>Dinophyceae</taxon>
        <taxon>Suessiales</taxon>
        <taxon>Suessiaceae</taxon>
        <taxon>Polarella</taxon>
    </lineage>
</organism>
<dbReference type="Proteomes" id="UP000626109">
    <property type="component" value="Unassembled WGS sequence"/>
</dbReference>